<evidence type="ECO:0000259" key="2">
    <source>
        <dbReference type="Pfam" id="PF14303"/>
    </source>
</evidence>
<sequence>MTGSVPSKSPLPANTASSNTAGQSDLKPPSSHICPIGIKTAKQAKRANELAKRKIDLLKKNSKEGVKQGQEMVRATNPQHQMKSIQLARAQTKKRRAQLKEHKLLSEREEREMKIMDKDLGSITNDISCEYNLKKKCRILEALKQQ</sequence>
<dbReference type="EMBL" id="AJIL01000028">
    <property type="protein sequence ID" value="KNF01615.1"/>
    <property type="molecule type" value="Genomic_DNA"/>
</dbReference>
<accession>A0A0L0VRI9</accession>
<dbReference type="AlphaFoldDB" id="A0A0L0VRI9"/>
<feature type="region of interest" description="Disordered" evidence="1">
    <location>
        <begin position="1"/>
        <end position="35"/>
    </location>
</feature>
<evidence type="ECO:0000313" key="3">
    <source>
        <dbReference type="EMBL" id="KNF01615.1"/>
    </source>
</evidence>
<comment type="caution">
    <text evidence="3">The sequence shown here is derived from an EMBL/GenBank/DDBJ whole genome shotgun (WGS) entry which is preliminary data.</text>
</comment>
<feature type="domain" description="No apical meristem-associated C-terminal" evidence="2">
    <location>
        <begin position="11"/>
        <end position="138"/>
    </location>
</feature>
<evidence type="ECO:0000313" key="4">
    <source>
        <dbReference type="Proteomes" id="UP000054564"/>
    </source>
</evidence>
<dbReference type="Proteomes" id="UP000054564">
    <property type="component" value="Unassembled WGS sequence"/>
</dbReference>
<organism evidence="3 4">
    <name type="scientific">Puccinia striiformis f. sp. tritici PST-78</name>
    <dbReference type="NCBI Taxonomy" id="1165861"/>
    <lineage>
        <taxon>Eukaryota</taxon>
        <taxon>Fungi</taxon>
        <taxon>Dikarya</taxon>
        <taxon>Basidiomycota</taxon>
        <taxon>Pucciniomycotina</taxon>
        <taxon>Pucciniomycetes</taxon>
        <taxon>Pucciniales</taxon>
        <taxon>Pucciniaceae</taxon>
        <taxon>Puccinia</taxon>
    </lineage>
</organism>
<reference evidence="4" key="1">
    <citation type="submission" date="2014-03" db="EMBL/GenBank/DDBJ databases">
        <title>The Genome Sequence of Puccinia striiformis f. sp. tritici PST-78.</title>
        <authorList>
            <consortium name="The Broad Institute Genome Sequencing Platform"/>
            <person name="Cuomo C."/>
            <person name="Hulbert S."/>
            <person name="Chen X."/>
            <person name="Walker B."/>
            <person name="Young S.K."/>
            <person name="Zeng Q."/>
            <person name="Gargeya S."/>
            <person name="Fitzgerald M."/>
            <person name="Haas B."/>
            <person name="Abouelleil A."/>
            <person name="Alvarado L."/>
            <person name="Arachchi H.M."/>
            <person name="Berlin A.M."/>
            <person name="Chapman S.B."/>
            <person name="Goldberg J."/>
            <person name="Griggs A."/>
            <person name="Gujja S."/>
            <person name="Hansen M."/>
            <person name="Howarth C."/>
            <person name="Imamovic A."/>
            <person name="Larimer J."/>
            <person name="McCowan C."/>
            <person name="Montmayeur A."/>
            <person name="Murphy C."/>
            <person name="Neiman D."/>
            <person name="Pearson M."/>
            <person name="Priest M."/>
            <person name="Roberts A."/>
            <person name="Saif S."/>
            <person name="Shea T."/>
            <person name="Sisk P."/>
            <person name="Sykes S."/>
            <person name="Wortman J."/>
            <person name="Nusbaum C."/>
            <person name="Birren B."/>
        </authorList>
    </citation>
    <scope>NUCLEOTIDE SEQUENCE [LARGE SCALE GENOMIC DNA]</scope>
    <source>
        <strain evidence="4">race PST-78</strain>
    </source>
</reference>
<dbReference type="STRING" id="1165861.A0A0L0VRI9"/>
<evidence type="ECO:0000256" key="1">
    <source>
        <dbReference type="SAM" id="MobiDB-lite"/>
    </source>
</evidence>
<feature type="region of interest" description="Disordered" evidence="1">
    <location>
        <begin position="61"/>
        <end position="82"/>
    </location>
</feature>
<dbReference type="InterPro" id="IPR029466">
    <property type="entry name" value="NAM-associated_C"/>
</dbReference>
<protein>
    <recommendedName>
        <fullName evidence="2">No apical meristem-associated C-terminal domain-containing protein</fullName>
    </recommendedName>
</protein>
<proteinExistence type="predicted"/>
<feature type="compositionally biased region" description="Polar residues" evidence="1">
    <location>
        <begin position="1"/>
        <end position="23"/>
    </location>
</feature>
<keyword evidence="4" id="KW-1185">Reference proteome</keyword>
<gene>
    <name evidence="3" type="ORF">PSTG_05046</name>
</gene>
<dbReference type="Pfam" id="PF14303">
    <property type="entry name" value="NAM-associated"/>
    <property type="match status" value="1"/>
</dbReference>
<name>A0A0L0VRI9_9BASI</name>